<dbReference type="EC" id="2.4.1.34" evidence="1"/>
<protein>
    <submittedName>
        <fullName evidence="1">1,3-beta-D-glucan synthase</fullName>
        <ecNumber evidence="1">2.4.1.34</ecNumber>
    </submittedName>
</protein>
<proteinExistence type="predicted"/>
<evidence type="ECO:0000313" key="2">
    <source>
        <dbReference type="Proteomes" id="UP001145114"/>
    </source>
</evidence>
<keyword evidence="2" id="KW-1185">Reference proteome</keyword>
<sequence>MFFFVSLFLGAAMSVCLPSFGKFIAGVVHAIAVIIQVACFVGLWAIENWNTTNTILGMVCTMFIQRALLSILMNSFLTREFGEDETNVAWWTGKWIGKGMGFWAVTLTMREWLCKIIECSIFTADVLIGHLIFFFLSIFTLIPWIDRWHSAMLFWLRPSKQIRPPIYSLKQRKQRRRASIIYAILFVTLFAVFLAIIIIPQVIKIDVANKIPKNIRDMLDGKF</sequence>
<keyword evidence="1" id="KW-0808">Transferase</keyword>
<dbReference type="EMBL" id="JAMZIH010006935">
    <property type="protein sequence ID" value="KAJ1673449.1"/>
    <property type="molecule type" value="Genomic_DNA"/>
</dbReference>
<name>A0ACC1HHR0_9FUNG</name>
<reference evidence="1" key="1">
    <citation type="submission" date="2022-06" db="EMBL/GenBank/DDBJ databases">
        <title>Phylogenomic reconstructions and comparative analyses of Kickxellomycotina fungi.</title>
        <authorList>
            <person name="Reynolds N.K."/>
            <person name="Stajich J.E."/>
            <person name="Barry K."/>
            <person name="Grigoriev I.V."/>
            <person name="Crous P."/>
            <person name="Smith M.E."/>
        </authorList>
    </citation>
    <scope>NUCLEOTIDE SEQUENCE</scope>
    <source>
        <strain evidence="1">RSA 2271</strain>
    </source>
</reference>
<evidence type="ECO:0000313" key="1">
    <source>
        <dbReference type="EMBL" id="KAJ1673449.1"/>
    </source>
</evidence>
<comment type="caution">
    <text evidence="1">The sequence shown here is derived from an EMBL/GenBank/DDBJ whole genome shotgun (WGS) entry which is preliminary data.</text>
</comment>
<gene>
    <name evidence="1" type="primary">FKS1_1</name>
    <name evidence="1" type="ORF">EV182_005211</name>
</gene>
<accession>A0ACC1HHR0</accession>
<organism evidence="1 2">
    <name type="scientific">Spiromyces aspiralis</name>
    <dbReference type="NCBI Taxonomy" id="68401"/>
    <lineage>
        <taxon>Eukaryota</taxon>
        <taxon>Fungi</taxon>
        <taxon>Fungi incertae sedis</taxon>
        <taxon>Zoopagomycota</taxon>
        <taxon>Kickxellomycotina</taxon>
        <taxon>Kickxellomycetes</taxon>
        <taxon>Kickxellales</taxon>
        <taxon>Kickxellaceae</taxon>
        <taxon>Spiromyces</taxon>
    </lineage>
</organism>
<keyword evidence="1" id="KW-0328">Glycosyltransferase</keyword>
<dbReference type="Proteomes" id="UP001145114">
    <property type="component" value="Unassembled WGS sequence"/>
</dbReference>